<evidence type="ECO:0000259" key="6">
    <source>
        <dbReference type="PROSITE" id="PS00715"/>
    </source>
</evidence>
<evidence type="ECO:0000313" key="9">
    <source>
        <dbReference type="Proteomes" id="UP000542695"/>
    </source>
</evidence>
<keyword evidence="2 5" id="KW-0731">Sigma factor</keyword>
<dbReference type="Gene3D" id="1.20.140.160">
    <property type="match status" value="1"/>
</dbReference>
<dbReference type="InterPro" id="IPR012845">
    <property type="entry name" value="RNA_pol_sigma_FliA_WhiG"/>
</dbReference>
<dbReference type="PIRSF" id="PIRSF000770">
    <property type="entry name" value="RNA_pol_sigma-SigE/K"/>
    <property type="match status" value="1"/>
</dbReference>
<dbReference type="PROSITE" id="PS00716">
    <property type="entry name" value="SIGMA70_2"/>
    <property type="match status" value="1"/>
</dbReference>
<dbReference type="Gene3D" id="1.10.1740.10">
    <property type="match status" value="1"/>
</dbReference>
<dbReference type="InterPro" id="IPR014284">
    <property type="entry name" value="RNA_pol_sigma-70_dom"/>
</dbReference>
<feature type="domain" description="RNA polymerase sigma-70" evidence="7">
    <location>
        <begin position="198"/>
        <end position="224"/>
    </location>
</feature>
<dbReference type="SUPFAM" id="SSF88659">
    <property type="entry name" value="Sigma3 and sigma4 domains of RNA polymerase sigma factors"/>
    <property type="match status" value="2"/>
</dbReference>
<dbReference type="SUPFAM" id="SSF88946">
    <property type="entry name" value="Sigma2 domain of RNA polymerase sigma factors"/>
    <property type="match status" value="1"/>
</dbReference>
<dbReference type="InterPro" id="IPR013325">
    <property type="entry name" value="RNA_pol_sigma_r2"/>
</dbReference>
<dbReference type="GO" id="GO:0003677">
    <property type="term" value="F:DNA binding"/>
    <property type="evidence" value="ECO:0007669"/>
    <property type="project" value="UniProtKB-KW"/>
</dbReference>
<dbReference type="PROSITE" id="PS00715">
    <property type="entry name" value="SIGMA70_1"/>
    <property type="match status" value="1"/>
</dbReference>
<protein>
    <recommendedName>
        <fullName evidence="5">RNA polymerase sigma factor</fullName>
    </recommendedName>
</protein>
<feature type="domain" description="RNA polymerase sigma-70" evidence="6">
    <location>
        <begin position="40"/>
        <end position="53"/>
    </location>
</feature>
<keyword evidence="1 5" id="KW-0805">Transcription regulation</keyword>
<comment type="caution">
    <text evidence="8">The sequence shown here is derived from an EMBL/GenBank/DDBJ whole genome shotgun (WGS) entry which is preliminary data.</text>
</comment>
<dbReference type="GO" id="GO:0016987">
    <property type="term" value="F:sigma factor activity"/>
    <property type="evidence" value="ECO:0007669"/>
    <property type="project" value="UniProtKB-KW"/>
</dbReference>
<evidence type="ECO:0000256" key="1">
    <source>
        <dbReference type="ARBA" id="ARBA00023015"/>
    </source>
</evidence>
<evidence type="ECO:0000256" key="4">
    <source>
        <dbReference type="ARBA" id="ARBA00023163"/>
    </source>
</evidence>
<sequence>MYTAQGKMHQHELLQQYLPLVKRHALNLKTKLPPGFDLEDLIQAGSIGLLDALTRYDQELGIPFGTFAAHRIRGAMIDELRTRDWAPRRVRRQARLMEETVYRLEHSLGRAPTEREIASAMGMALAEYQQLLADINGSHMLPIDQVSDDYLASHEPQGSNPLNALLEESNRTGLIRAIDNLPERERLLMVLYYQQKLNMREIGLVLDISESRVCQLHSLAITRLQATLVG</sequence>
<dbReference type="Pfam" id="PF04545">
    <property type="entry name" value="Sigma70_r4"/>
    <property type="match status" value="1"/>
</dbReference>
<organism evidence="8 9">
    <name type="scientific">Pseudomonas putida</name>
    <name type="common">Arthrobacter siderocapsulatus</name>
    <dbReference type="NCBI Taxonomy" id="303"/>
    <lineage>
        <taxon>Bacteria</taxon>
        <taxon>Pseudomonadati</taxon>
        <taxon>Pseudomonadota</taxon>
        <taxon>Gammaproteobacteria</taxon>
        <taxon>Pseudomonadales</taxon>
        <taxon>Pseudomonadaceae</taxon>
        <taxon>Pseudomonas</taxon>
    </lineage>
</organism>
<dbReference type="InterPro" id="IPR007627">
    <property type="entry name" value="RNA_pol_sigma70_r2"/>
</dbReference>
<keyword evidence="3 5" id="KW-0238">DNA-binding</keyword>
<dbReference type="GO" id="GO:0003899">
    <property type="term" value="F:DNA-directed RNA polymerase activity"/>
    <property type="evidence" value="ECO:0007669"/>
    <property type="project" value="InterPro"/>
</dbReference>
<dbReference type="PANTHER" id="PTHR30385">
    <property type="entry name" value="SIGMA FACTOR F FLAGELLAR"/>
    <property type="match status" value="1"/>
</dbReference>
<gene>
    <name evidence="8" type="ORF">HX798_00500</name>
</gene>
<dbReference type="NCBIfam" id="TIGR02479">
    <property type="entry name" value="FliA_WhiG"/>
    <property type="match status" value="1"/>
</dbReference>
<evidence type="ECO:0000256" key="5">
    <source>
        <dbReference type="RuleBase" id="RU362124"/>
    </source>
</evidence>
<evidence type="ECO:0000256" key="3">
    <source>
        <dbReference type="ARBA" id="ARBA00023125"/>
    </source>
</evidence>
<evidence type="ECO:0000313" key="8">
    <source>
        <dbReference type="EMBL" id="NWC78761.1"/>
    </source>
</evidence>
<accession>A0A7Y7Z5R0</accession>
<dbReference type="InterPro" id="IPR007630">
    <property type="entry name" value="RNA_pol_sigma70_r4"/>
</dbReference>
<dbReference type="InterPro" id="IPR013324">
    <property type="entry name" value="RNA_pol_sigma_r3/r4-like"/>
</dbReference>
<dbReference type="InterPro" id="IPR007624">
    <property type="entry name" value="RNA_pol_sigma70_r3"/>
</dbReference>
<dbReference type="PANTHER" id="PTHR30385:SF7">
    <property type="entry name" value="RNA POLYMERASE SIGMA FACTOR FLIA"/>
    <property type="match status" value="1"/>
</dbReference>
<dbReference type="EMBL" id="JACARV010000002">
    <property type="protein sequence ID" value="NWC78761.1"/>
    <property type="molecule type" value="Genomic_DNA"/>
</dbReference>
<dbReference type="CDD" id="cd06171">
    <property type="entry name" value="Sigma70_r4"/>
    <property type="match status" value="1"/>
</dbReference>
<dbReference type="Pfam" id="PF04539">
    <property type="entry name" value="Sigma70_r3"/>
    <property type="match status" value="1"/>
</dbReference>
<dbReference type="NCBIfam" id="TIGR02937">
    <property type="entry name" value="sigma70-ECF"/>
    <property type="match status" value="1"/>
</dbReference>
<dbReference type="AlphaFoldDB" id="A0A7Y7Z5R0"/>
<comment type="similarity">
    <text evidence="5">Belongs to the sigma-70 factor family.</text>
</comment>
<reference evidence="8 9" key="1">
    <citation type="submission" date="2020-04" db="EMBL/GenBank/DDBJ databases">
        <title>Molecular characterization of pseudomonads from Agaricus bisporus reveal novel blotch 2 pathogens in Western Europe.</title>
        <authorList>
            <person name="Taparia T."/>
            <person name="Krijger M."/>
            <person name="Haynes E."/>
            <person name="Elpinstone J.G."/>
            <person name="Noble R."/>
            <person name="Van Der Wolf J."/>
        </authorList>
    </citation>
    <scope>NUCLEOTIDE SEQUENCE [LARGE SCALE GENOMIC DNA]</scope>
    <source>
        <strain evidence="8 9">P7765</strain>
    </source>
</reference>
<dbReference type="Pfam" id="PF04542">
    <property type="entry name" value="Sigma70_r2"/>
    <property type="match status" value="1"/>
</dbReference>
<dbReference type="NCBIfam" id="NF005413">
    <property type="entry name" value="PRK06986.1"/>
    <property type="match status" value="1"/>
</dbReference>
<comment type="function">
    <text evidence="5">Sigma factors are initiation factors that promote the attachment of RNA polymerase to specific initiation sites and are then released.</text>
</comment>
<evidence type="ECO:0000256" key="2">
    <source>
        <dbReference type="ARBA" id="ARBA00023082"/>
    </source>
</evidence>
<dbReference type="GO" id="GO:0006352">
    <property type="term" value="P:DNA-templated transcription initiation"/>
    <property type="evidence" value="ECO:0007669"/>
    <property type="project" value="InterPro"/>
</dbReference>
<dbReference type="InterPro" id="IPR000943">
    <property type="entry name" value="RNA_pol_sigma70"/>
</dbReference>
<dbReference type="PRINTS" id="PR00046">
    <property type="entry name" value="SIGMA70FCT"/>
</dbReference>
<name>A0A7Y7Z5R0_PSEPU</name>
<dbReference type="RefSeq" id="WP_046786914.1">
    <property type="nucleotide sequence ID" value="NZ_JACARV010000002.1"/>
</dbReference>
<dbReference type="Proteomes" id="UP000542695">
    <property type="component" value="Unassembled WGS sequence"/>
</dbReference>
<proteinExistence type="inferred from homology"/>
<evidence type="ECO:0000259" key="7">
    <source>
        <dbReference type="PROSITE" id="PS00716"/>
    </source>
</evidence>
<keyword evidence="4 5" id="KW-0804">Transcription</keyword>